<evidence type="ECO:0000259" key="1">
    <source>
        <dbReference type="Pfam" id="PF03869"/>
    </source>
</evidence>
<accession>A0A653E8Y0</accession>
<protein>
    <recommendedName>
        <fullName evidence="1">Arc-like DNA binding domain-containing protein</fullName>
    </recommendedName>
</protein>
<organism evidence="2">
    <name type="scientific">Pseudomonas marincola</name>
    <dbReference type="NCBI Taxonomy" id="437900"/>
    <lineage>
        <taxon>Bacteria</taxon>
        <taxon>Pseudomonadati</taxon>
        <taxon>Pseudomonadota</taxon>
        <taxon>Gammaproteobacteria</taxon>
        <taxon>Pseudomonadales</taxon>
        <taxon>Pseudomonadaceae</taxon>
        <taxon>Pseudomonas</taxon>
    </lineage>
</organism>
<name>A0A653E8Y0_9PSED</name>
<feature type="domain" description="Arc-like DNA binding" evidence="1">
    <location>
        <begin position="8"/>
        <end position="49"/>
    </location>
</feature>
<dbReference type="EMBL" id="LR215729">
    <property type="protein sequence ID" value="VEV98242.1"/>
    <property type="molecule type" value="Genomic_DNA"/>
</dbReference>
<dbReference type="AlphaFoldDB" id="A0A653E8Y0"/>
<dbReference type="Pfam" id="PF03869">
    <property type="entry name" value="Arc"/>
    <property type="match status" value="1"/>
</dbReference>
<dbReference type="InterPro" id="IPR005569">
    <property type="entry name" value="Arc_DNA-bd_dom"/>
</dbReference>
<reference evidence="2" key="1">
    <citation type="submission" date="2019-02" db="EMBL/GenBank/DDBJ databases">
        <authorList>
            <consortium name="Genoscope - CEA"/>
            <person name="William W."/>
        </authorList>
    </citation>
    <scope>NUCLEOTIDE SEQUENCE [LARGE SCALE GENOMIC DNA]</scope>
    <source>
        <strain evidence="2">YSy11</strain>
    </source>
</reference>
<dbReference type="RefSeq" id="WP_150548804.1">
    <property type="nucleotide sequence ID" value="NZ_LR215729.2"/>
</dbReference>
<dbReference type="GO" id="GO:0006355">
    <property type="term" value="P:regulation of DNA-templated transcription"/>
    <property type="evidence" value="ECO:0007669"/>
    <property type="project" value="InterPro"/>
</dbReference>
<dbReference type="Gene3D" id="1.10.1220.10">
    <property type="entry name" value="Met repressor-like"/>
    <property type="match status" value="1"/>
</dbReference>
<dbReference type="SUPFAM" id="SSF47598">
    <property type="entry name" value="Ribbon-helix-helix"/>
    <property type="match status" value="1"/>
</dbReference>
<sequence>MSDRHALPPYSLRMTSELRQLLEESAKKTKRSLNAEIVARLEESFSPQSMLLVDEAELLLNPNSNISEKEFRAAVKEICDAAKLISNHMPKAVLGDEQT</sequence>
<evidence type="ECO:0000313" key="2">
    <source>
        <dbReference type="EMBL" id="VEV98242.1"/>
    </source>
</evidence>
<gene>
    <name evidence="2" type="ORF">PMYSY11_3198</name>
</gene>
<dbReference type="InterPro" id="IPR010985">
    <property type="entry name" value="Ribbon_hlx_hlx"/>
</dbReference>
<dbReference type="GO" id="GO:0003677">
    <property type="term" value="F:DNA binding"/>
    <property type="evidence" value="ECO:0007669"/>
    <property type="project" value="InterPro"/>
</dbReference>
<proteinExistence type="predicted"/>
<dbReference type="InterPro" id="IPR013321">
    <property type="entry name" value="Arc_rbn_hlx_hlx"/>
</dbReference>